<evidence type="ECO:0000256" key="6">
    <source>
        <dbReference type="ARBA" id="ARBA00022642"/>
    </source>
</evidence>
<dbReference type="NCBIfam" id="TIGR01513">
    <property type="entry name" value="NAPRTase_put"/>
    <property type="match status" value="1"/>
</dbReference>
<reference evidence="13 14" key="1">
    <citation type="submission" date="2018-11" db="EMBL/GenBank/DDBJ databases">
        <title>Draft genome sequence of Ferruginibacter sp. BO-59.</title>
        <authorList>
            <person name="Im W.T."/>
        </authorList>
    </citation>
    <scope>NUCLEOTIDE SEQUENCE [LARGE SCALE GENOMIC DNA]</scope>
    <source>
        <strain evidence="13 14">BO-59</strain>
    </source>
</reference>
<comment type="PTM">
    <text evidence="9">Transiently phosphorylated on a His residue during the reaction cycle. Phosphorylation strongly increases the affinity for substrates and increases the rate of nicotinate D-ribonucleotide production. Dephosphorylation regenerates the low-affinity form of the enzyme, leading to product release.</text>
</comment>
<dbReference type="PIRSF" id="PIRSF000484">
    <property type="entry name" value="NAPRT"/>
    <property type="match status" value="1"/>
</dbReference>
<dbReference type="InterPro" id="IPR007229">
    <property type="entry name" value="Nic_PRibTrfase-Fam"/>
</dbReference>
<dbReference type="PANTHER" id="PTHR11098:SF1">
    <property type="entry name" value="NICOTINATE PHOSPHORIBOSYLTRANSFERASE"/>
    <property type="match status" value="1"/>
</dbReference>
<dbReference type="InterPro" id="IPR013785">
    <property type="entry name" value="Aldolase_TIM"/>
</dbReference>
<dbReference type="GO" id="GO:0047280">
    <property type="term" value="F:nicotinamide phosphoribosyltransferase activity"/>
    <property type="evidence" value="ECO:0007669"/>
    <property type="project" value="UniProtKB-ARBA"/>
</dbReference>
<dbReference type="InterPro" id="IPR041619">
    <property type="entry name" value="NAPRTase_C"/>
</dbReference>
<evidence type="ECO:0000256" key="5">
    <source>
        <dbReference type="ARBA" id="ARBA00022598"/>
    </source>
</evidence>
<dbReference type="Pfam" id="PF17767">
    <property type="entry name" value="NAPRTase_N"/>
    <property type="match status" value="1"/>
</dbReference>
<evidence type="ECO:0000259" key="12">
    <source>
        <dbReference type="Pfam" id="PF17956"/>
    </source>
</evidence>
<evidence type="ECO:0000256" key="9">
    <source>
        <dbReference type="RuleBase" id="RU365100"/>
    </source>
</evidence>
<evidence type="ECO:0000256" key="8">
    <source>
        <dbReference type="ARBA" id="ARBA00048668"/>
    </source>
</evidence>
<dbReference type="InterPro" id="IPR040727">
    <property type="entry name" value="NAPRTase_N"/>
</dbReference>
<name>A0A3M9NIY2_9BACT</name>
<keyword evidence="4" id="KW-0597">Phosphoprotein</keyword>
<keyword evidence="13" id="KW-0328">Glycosyltransferase</keyword>
<evidence type="ECO:0000256" key="3">
    <source>
        <dbReference type="ARBA" id="ARBA00013236"/>
    </source>
</evidence>
<evidence type="ECO:0000256" key="7">
    <source>
        <dbReference type="ARBA" id="ARBA00022679"/>
    </source>
</evidence>
<evidence type="ECO:0000259" key="11">
    <source>
        <dbReference type="Pfam" id="PF17767"/>
    </source>
</evidence>
<evidence type="ECO:0000256" key="4">
    <source>
        <dbReference type="ARBA" id="ARBA00022553"/>
    </source>
</evidence>
<dbReference type="Pfam" id="PF17956">
    <property type="entry name" value="NAPRTase_C"/>
    <property type="match status" value="1"/>
</dbReference>
<sequence length="474" mass="53426">MPEQNRFTIHTNSGLYTDMYELAMAEAYFKEKKHNEPACFDYFFRKLPFGGGYVIFCGLGELLPIIETLHFNADEINWLHKQGFNKDFLSWLEAFRFKGTIRSMQEGEIVFPLEPLLEVEGGLAEVQIIETLLLNYLNFQSLIATKAARMRFAAGNRHLSEFGLRRAQALGGISASRAAVAGGFDSTSNMYSAKKYDIKAVGTMAHSFIQSQQDELTAFRKFAEAEPHNCTLLVDTYDTLKSGIPNAIKVAKEMTEKGLHLQAIRLDSGDLAYLSKRGRKMLDDAGFSNVQIIVSNQLDEYLIKSLLEQKAPIDSFGVGTSLATGQPDAALDGVYKLCEINGEPKIKLSENIQKVTLPGRKQVYRFSDETGCFVADAIGLEKDTAPDKMIHPFDVEKSMQLDIKMAAPLLEKIMENGHSLLEKYEPEDIAAFVKKRMRQLPDEHKRFNNPHIYKVGVSAPLHKLRSDLRKRYKM</sequence>
<organism evidence="13 14">
    <name type="scientific">Hanamia caeni</name>
    <dbReference type="NCBI Taxonomy" id="2294116"/>
    <lineage>
        <taxon>Bacteria</taxon>
        <taxon>Pseudomonadati</taxon>
        <taxon>Bacteroidota</taxon>
        <taxon>Chitinophagia</taxon>
        <taxon>Chitinophagales</taxon>
        <taxon>Chitinophagaceae</taxon>
        <taxon>Hanamia</taxon>
    </lineage>
</organism>
<gene>
    <name evidence="13" type="ORF">EFY79_08440</name>
</gene>
<dbReference type="RefSeq" id="WP_123120256.1">
    <property type="nucleotide sequence ID" value="NZ_RJJR01000005.1"/>
</dbReference>
<evidence type="ECO:0000256" key="1">
    <source>
        <dbReference type="ARBA" id="ARBA00004952"/>
    </source>
</evidence>
<protein>
    <recommendedName>
        <fullName evidence="3 9">Nicotinate phosphoribosyltransferase</fullName>
        <ecNumber evidence="3 9">6.3.4.21</ecNumber>
    </recommendedName>
</protein>
<feature type="domain" description="Nicotinate phosphoribosyltransferase N-terminal" evidence="11">
    <location>
        <begin position="15"/>
        <end position="138"/>
    </location>
</feature>
<dbReference type="NCBIfam" id="NF006695">
    <property type="entry name" value="PRK09243.1-2"/>
    <property type="match status" value="1"/>
</dbReference>
<dbReference type="UniPathway" id="UPA00253">
    <property type="reaction ID" value="UER00457"/>
</dbReference>
<evidence type="ECO:0000313" key="13">
    <source>
        <dbReference type="EMBL" id="RNI37415.1"/>
    </source>
</evidence>
<dbReference type="SUPFAM" id="SSF54675">
    <property type="entry name" value="Nicotinate/Quinolinate PRTase N-terminal domain-like"/>
    <property type="match status" value="1"/>
</dbReference>
<comment type="function">
    <text evidence="9">Catalyzes the first step in the biosynthesis of NAD from nicotinic acid, the ATP-dependent synthesis of beta-nicotinate D-ribonucleotide from nicotinate and 5-phospho-D-ribose 1-phosphate.</text>
</comment>
<dbReference type="InterPro" id="IPR006405">
    <property type="entry name" value="Nic_PRibTrfase_pncB"/>
</dbReference>
<keyword evidence="7 9" id="KW-0808">Transferase</keyword>
<keyword evidence="14" id="KW-1185">Reference proteome</keyword>
<proteinExistence type="inferred from homology"/>
<dbReference type="SUPFAM" id="SSF51690">
    <property type="entry name" value="Nicotinate/Quinolinate PRTase C-terminal domain-like"/>
    <property type="match status" value="1"/>
</dbReference>
<dbReference type="InterPro" id="IPR036068">
    <property type="entry name" value="Nicotinate_pribotase-like_C"/>
</dbReference>
<dbReference type="AlphaFoldDB" id="A0A3M9NIY2"/>
<dbReference type="FunFam" id="3.20.20.70:FF:000076">
    <property type="entry name" value="Nicotinate phosphoribosyltransferase"/>
    <property type="match status" value="1"/>
</dbReference>
<dbReference type="Gene3D" id="3.20.20.70">
    <property type="entry name" value="Aldolase class I"/>
    <property type="match status" value="1"/>
</dbReference>
<feature type="domain" description="Nicotinate phosphoribosyltransferase C-terminal" evidence="12">
    <location>
        <begin position="360"/>
        <end position="464"/>
    </location>
</feature>
<dbReference type="GO" id="GO:0034355">
    <property type="term" value="P:NAD+ biosynthetic process via the salvage pathway"/>
    <property type="evidence" value="ECO:0007669"/>
    <property type="project" value="UniProtKB-ARBA"/>
</dbReference>
<dbReference type="GO" id="GO:0005829">
    <property type="term" value="C:cytosol"/>
    <property type="evidence" value="ECO:0007669"/>
    <property type="project" value="TreeGrafter"/>
</dbReference>
<dbReference type="PANTHER" id="PTHR11098">
    <property type="entry name" value="NICOTINATE PHOSPHORIBOSYLTRANSFERASE"/>
    <property type="match status" value="1"/>
</dbReference>
<dbReference type="Pfam" id="PF04095">
    <property type="entry name" value="NAPRTase"/>
    <property type="match status" value="1"/>
</dbReference>
<keyword evidence="6 9" id="KW-0662">Pyridine nucleotide biosynthesis</keyword>
<dbReference type="GO" id="GO:0004516">
    <property type="term" value="F:nicotinate phosphoribosyltransferase activity"/>
    <property type="evidence" value="ECO:0007669"/>
    <property type="project" value="UniProtKB-UniRule"/>
</dbReference>
<keyword evidence="5 9" id="KW-0436">Ligase</keyword>
<feature type="domain" description="Nicotinate/nicotinamide phosphoribosyltransferase" evidence="10">
    <location>
        <begin position="158"/>
        <end position="356"/>
    </location>
</feature>
<accession>A0A3M9NIY2</accession>
<dbReference type="Gene3D" id="3.20.140.10">
    <property type="entry name" value="nicotinate phosphoribosyltransferase"/>
    <property type="match status" value="1"/>
</dbReference>
<dbReference type="EC" id="6.3.4.21" evidence="3 9"/>
<evidence type="ECO:0000313" key="14">
    <source>
        <dbReference type="Proteomes" id="UP000267223"/>
    </source>
</evidence>
<dbReference type="NCBIfam" id="NF009131">
    <property type="entry name" value="PRK12484.1"/>
    <property type="match status" value="1"/>
</dbReference>
<comment type="pathway">
    <text evidence="1 9">Cofactor biosynthesis; NAD(+) biosynthesis; nicotinate D-ribonucleotide from nicotinate: step 1/1.</text>
</comment>
<dbReference type="InterPro" id="IPR041525">
    <property type="entry name" value="N/Namide_PRibTrfase"/>
</dbReference>
<dbReference type="EMBL" id="RJJR01000005">
    <property type="protein sequence ID" value="RNI37415.1"/>
    <property type="molecule type" value="Genomic_DNA"/>
</dbReference>
<dbReference type="CDD" id="cd01570">
    <property type="entry name" value="NAPRTase_A"/>
    <property type="match status" value="1"/>
</dbReference>
<evidence type="ECO:0000259" key="10">
    <source>
        <dbReference type="Pfam" id="PF04095"/>
    </source>
</evidence>
<comment type="caution">
    <text evidence="13">The sequence shown here is derived from an EMBL/GenBank/DDBJ whole genome shotgun (WGS) entry which is preliminary data.</text>
</comment>
<dbReference type="OrthoDB" id="9770610at2"/>
<dbReference type="Proteomes" id="UP000267223">
    <property type="component" value="Unassembled WGS sequence"/>
</dbReference>
<comment type="catalytic activity">
    <reaction evidence="8 9">
        <text>5-phospho-alpha-D-ribose 1-diphosphate + nicotinate + ATP + H2O = nicotinate beta-D-ribonucleotide + ADP + phosphate + diphosphate</text>
        <dbReference type="Rhea" id="RHEA:36163"/>
        <dbReference type="ChEBI" id="CHEBI:15377"/>
        <dbReference type="ChEBI" id="CHEBI:30616"/>
        <dbReference type="ChEBI" id="CHEBI:32544"/>
        <dbReference type="ChEBI" id="CHEBI:33019"/>
        <dbReference type="ChEBI" id="CHEBI:43474"/>
        <dbReference type="ChEBI" id="CHEBI:57502"/>
        <dbReference type="ChEBI" id="CHEBI:58017"/>
        <dbReference type="ChEBI" id="CHEBI:456216"/>
        <dbReference type="EC" id="6.3.4.21"/>
    </reaction>
</comment>
<evidence type="ECO:0000256" key="2">
    <source>
        <dbReference type="ARBA" id="ARBA00010897"/>
    </source>
</evidence>
<comment type="similarity">
    <text evidence="2 9">Belongs to the NAPRTase family.</text>
</comment>